<accession>A0A1A9W6U8</accession>
<dbReference type="Proteomes" id="UP000091820">
    <property type="component" value="Unassembled WGS sequence"/>
</dbReference>
<keyword evidence="2" id="KW-1185">Reference proteome</keyword>
<reference evidence="1" key="2">
    <citation type="submission" date="2020-05" db="UniProtKB">
        <authorList>
            <consortium name="EnsemblMetazoa"/>
        </authorList>
    </citation>
    <scope>IDENTIFICATION</scope>
    <source>
        <strain evidence="1">IAEA</strain>
    </source>
</reference>
<sequence length="393" mass="46668">MPTNFTQEFNEWISQKLEDAQVNSDIEDAMAFYNSLLGENNSFEEEIKKTVSKLDEIHRMTDLKNKVERFVNLSKDFSENFDKFLKQNALPNVNTRLQKTIEFFDNLLKDKDVPFKKEIMEMKVKCEEALSPDKSLEDKQKVLHEVSIAIPFKRQVQENEEHTNARLTHYIKRLDIILKKQNVKYAKDLNELRHRFEESLTNDSHQQKEEFLEYYPHSLKEAVSDYLQDELDKQYLNEDILIEMWYMEELLPYLDNDLAKEISQIIVEYGVALQKDDFDEKLDKFTGTVDNYSQKLITYLDTEPEPLPVVNIHLKFFQQYIVYLLQDDQSSHAKVYEAELRALLPQVEKAIASENFKEKMQIIDAFDEVNTQFGQFLLNHIVDFEIYRFGFKS</sequence>
<dbReference type="VEuPathDB" id="VectorBase:GBRI008325"/>
<proteinExistence type="predicted"/>
<name>A0A1A9W6U8_9MUSC</name>
<dbReference type="AlphaFoldDB" id="A0A1A9W6U8"/>
<organism evidence="1 2">
    <name type="scientific">Glossina brevipalpis</name>
    <dbReference type="NCBI Taxonomy" id="37001"/>
    <lineage>
        <taxon>Eukaryota</taxon>
        <taxon>Metazoa</taxon>
        <taxon>Ecdysozoa</taxon>
        <taxon>Arthropoda</taxon>
        <taxon>Hexapoda</taxon>
        <taxon>Insecta</taxon>
        <taxon>Pterygota</taxon>
        <taxon>Neoptera</taxon>
        <taxon>Endopterygota</taxon>
        <taxon>Diptera</taxon>
        <taxon>Brachycera</taxon>
        <taxon>Muscomorpha</taxon>
        <taxon>Hippoboscoidea</taxon>
        <taxon>Glossinidae</taxon>
        <taxon>Glossina</taxon>
    </lineage>
</organism>
<evidence type="ECO:0000313" key="2">
    <source>
        <dbReference type="Proteomes" id="UP000091820"/>
    </source>
</evidence>
<dbReference type="EnsemblMetazoa" id="GBRI008325-RA">
    <property type="protein sequence ID" value="GBRI008325-PA"/>
    <property type="gene ID" value="GBRI008325"/>
</dbReference>
<evidence type="ECO:0000313" key="1">
    <source>
        <dbReference type="EnsemblMetazoa" id="GBRI008325-PA"/>
    </source>
</evidence>
<reference evidence="2" key="1">
    <citation type="submission" date="2014-03" db="EMBL/GenBank/DDBJ databases">
        <authorList>
            <person name="Aksoy S."/>
            <person name="Warren W."/>
            <person name="Wilson R.K."/>
        </authorList>
    </citation>
    <scope>NUCLEOTIDE SEQUENCE [LARGE SCALE GENOMIC DNA]</scope>
    <source>
        <strain evidence="2">IAEA</strain>
    </source>
</reference>
<protein>
    <submittedName>
        <fullName evidence="1">Uncharacterized protein</fullName>
    </submittedName>
</protein>